<evidence type="ECO:0000313" key="1">
    <source>
        <dbReference type="EMBL" id="CAK0835924.1"/>
    </source>
</evidence>
<dbReference type="Proteomes" id="UP001189429">
    <property type="component" value="Unassembled WGS sequence"/>
</dbReference>
<sequence length="256" mass="27700">MATTIIQVMVAAPCGKREFYVESQDAEENPALFLRHVTECVEELVPAGDRAGRARVTYLDDEGDECTLLEQSVTDALCLASACDGRQDFKVLLLSVQVDGPRPGAAGALESLEAWVEPAASAEPTAERPEAQRHFEGVQVCRHHIPPGDDGQDLALFALYYPPRGKGKGAVAEQKAISSELTKWLHDQFNYLPARCLPLIGMDFNSECGLGETSQVTGTIMPAAEGPKFRSIKPTLQAHDLALANTYFDAGATYYG</sequence>
<evidence type="ECO:0008006" key="3">
    <source>
        <dbReference type="Google" id="ProtNLM"/>
    </source>
</evidence>
<name>A0ABN9SU69_9DINO</name>
<evidence type="ECO:0000313" key="2">
    <source>
        <dbReference type="Proteomes" id="UP001189429"/>
    </source>
</evidence>
<reference evidence="1" key="1">
    <citation type="submission" date="2023-10" db="EMBL/GenBank/DDBJ databases">
        <authorList>
            <person name="Chen Y."/>
            <person name="Shah S."/>
            <person name="Dougan E. K."/>
            <person name="Thang M."/>
            <person name="Chan C."/>
        </authorList>
    </citation>
    <scope>NUCLEOTIDE SEQUENCE [LARGE SCALE GENOMIC DNA]</scope>
</reference>
<protein>
    <recommendedName>
        <fullName evidence="3">Nocturnin</fullName>
    </recommendedName>
</protein>
<comment type="caution">
    <text evidence="1">The sequence shown here is derived from an EMBL/GenBank/DDBJ whole genome shotgun (WGS) entry which is preliminary data.</text>
</comment>
<dbReference type="EMBL" id="CAUYUJ010013280">
    <property type="protein sequence ID" value="CAK0835924.1"/>
    <property type="molecule type" value="Genomic_DNA"/>
</dbReference>
<proteinExistence type="predicted"/>
<organism evidence="1 2">
    <name type="scientific">Prorocentrum cordatum</name>
    <dbReference type="NCBI Taxonomy" id="2364126"/>
    <lineage>
        <taxon>Eukaryota</taxon>
        <taxon>Sar</taxon>
        <taxon>Alveolata</taxon>
        <taxon>Dinophyceae</taxon>
        <taxon>Prorocentrales</taxon>
        <taxon>Prorocentraceae</taxon>
        <taxon>Prorocentrum</taxon>
    </lineage>
</organism>
<gene>
    <name evidence="1" type="ORF">PCOR1329_LOCUS32578</name>
</gene>
<keyword evidence="2" id="KW-1185">Reference proteome</keyword>
<feature type="non-terminal residue" evidence="1">
    <location>
        <position position="256"/>
    </location>
</feature>
<accession>A0ABN9SU69</accession>